<feature type="domain" description="Kinetochore protein Sos7 coiled-coil" evidence="2">
    <location>
        <begin position="69"/>
        <end position="142"/>
    </location>
</feature>
<organism evidence="3">
    <name type="scientific">Spongospora subterranea</name>
    <dbReference type="NCBI Taxonomy" id="70186"/>
    <lineage>
        <taxon>Eukaryota</taxon>
        <taxon>Sar</taxon>
        <taxon>Rhizaria</taxon>
        <taxon>Endomyxa</taxon>
        <taxon>Phytomyxea</taxon>
        <taxon>Plasmodiophorida</taxon>
        <taxon>Plasmodiophoridae</taxon>
        <taxon>Spongospora</taxon>
    </lineage>
</organism>
<dbReference type="PANTHER" id="PTHR37329">
    <property type="entry name" value="KINETOCHORE PROTEIN SOS7"/>
    <property type="match status" value="1"/>
</dbReference>
<protein>
    <recommendedName>
        <fullName evidence="2">Kinetochore protein Sos7 coiled-coil domain-containing protein</fullName>
    </recommendedName>
</protein>
<name>A0A0H5R494_9EUKA</name>
<accession>A0A0H5R494</accession>
<evidence type="ECO:0000313" key="3">
    <source>
        <dbReference type="EMBL" id="CRZ08963.1"/>
    </source>
</evidence>
<evidence type="ECO:0000259" key="2">
    <source>
        <dbReference type="Pfam" id="PF20882"/>
    </source>
</evidence>
<dbReference type="EMBL" id="HACM01008521">
    <property type="protein sequence ID" value="CRZ08963.1"/>
    <property type="molecule type" value="Transcribed_RNA"/>
</dbReference>
<proteinExistence type="predicted"/>
<evidence type="ECO:0000256" key="1">
    <source>
        <dbReference type="SAM" id="Coils"/>
    </source>
</evidence>
<dbReference type="PANTHER" id="PTHR37329:SF1">
    <property type="entry name" value="KINETOCHORE PROTEIN SOS7"/>
    <property type="match status" value="1"/>
</dbReference>
<feature type="non-terminal residue" evidence="3">
    <location>
        <position position="1"/>
    </location>
</feature>
<reference evidence="3" key="1">
    <citation type="submission" date="2015-04" db="EMBL/GenBank/DDBJ databases">
        <title>The genome sequence of the plant pathogenic Rhizarian Plasmodiophora brassicae reveals insights in its biotrophic life cycle and the origin of chitin synthesis.</title>
        <authorList>
            <person name="Schwelm A."/>
            <person name="Fogelqvist J."/>
            <person name="Knaust A."/>
            <person name="Julke S."/>
            <person name="Lilja T."/>
            <person name="Dhandapani V."/>
            <person name="Bonilla-Rosso G."/>
            <person name="Karlsson M."/>
            <person name="Shevchenko A."/>
            <person name="Choi S.R."/>
            <person name="Kim H.G."/>
            <person name="Park J.Y."/>
            <person name="Lim Y.P."/>
            <person name="Ludwig-Muller J."/>
            <person name="Dixelius C."/>
        </authorList>
    </citation>
    <scope>NUCLEOTIDE SEQUENCE</scope>
    <source>
        <tissue evidence="3">Potato root galls</tissue>
    </source>
</reference>
<dbReference type="InterPro" id="IPR037475">
    <property type="entry name" value="Sos7"/>
</dbReference>
<keyword evidence="1" id="KW-0175">Coiled coil</keyword>
<dbReference type="Pfam" id="PF20882">
    <property type="entry name" value="Sos7"/>
    <property type="match status" value="1"/>
</dbReference>
<dbReference type="InterPro" id="IPR048781">
    <property type="entry name" value="Sos7_CC"/>
</dbReference>
<dbReference type="GO" id="GO:0000776">
    <property type="term" value="C:kinetochore"/>
    <property type="evidence" value="ECO:0007669"/>
    <property type="project" value="InterPro"/>
</dbReference>
<dbReference type="GO" id="GO:0051315">
    <property type="term" value="P:attachment of mitotic spindle microtubules to kinetochore"/>
    <property type="evidence" value="ECO:0007669"/>
    <property type="project" value="TreeGrafter"/>
</dbReference>
<dbReference type="GO" id="GO:0034501">
    <property type="term" value="P:protein localization to kinetochore"/>
    <property type="evidence" value="ECO:0007669"/>
    <property type="project" value="InterPro"/>
</dbReference>
<sequence>IEEICRENCQLCLESFFMNPGQAPAAARPTSADEVPTLDSTSNELHFPDLIKLVPDDNSLNEELSQCRESFAKIKFSICELETKQGFLEAICKENTGLSDEALQELEAKCVETKARFKASRNEVSHLEKEINVLCEVVMRQYHTLSLRQSAAAEVAAMHKKAADERAVETNMERFGRVNPEVLAEDSESACNTVLAAQVGVIQELTVSIQQLKDEVEQLEWKSGALAQQIPSLSINQGETPGSLRDAEQLETDQSLCNGITEIIGFLSGLRIVSQDGDDVVVELIPEKRNLIIRLDHEDCTVADAMLSPSGDISIEDIVEWCVACREEGLSFLVSEVRARIEAAAERSNRIQKLLDVYQGTETPRSIIIAVPEAKVTCTIAVPCDFNGSKAFIMDIVASDGFSQDKLNSVMRTMNNDNAAPFDLIEYVQEVAKRVLEVRSQSRSLVPTPQVIVEKGEVAQ</sequence>
<feature type="coiled-coil region" evidence="1">
    <location>
        <begin position="202"/>
        <end position="229"/>
    </location>
</feature>
<dbReference type="AlphaFoldDB" id="A0A0H5R494"/>